<organism evidence="8 9">
    <name type="scientific">Crassostrea virginica</name>
    <name type="common">Eastern oyster</name>
    <dbReference type="NCBI Taxonomy" id="6565"/>
    <lineage>
        <taxon>Eukaryota</taxon>
        <taxon>Metazoa</taxon>
        <taxon>Spiralia</taxon>
        <taxon>Lophotrochozoa</taxon>
        <taxon>Mollusca</taxon>
        <taxon>Bivalvia</taxon>
        <taxon>Autobranchia</taxon>
        <taxon>Pteriomorphia</taxon>
        <taxon>Ostreida</taxon>
        <taxon>Ostreoidea</taxon>
        <taxon>Ostreidae</taxon>
        <taxon>Crassostrea</taxon>
    </lineage>
</organism>
<evidence type="ECO:0000313" key="8">
    <source>
        <dbReference type="Proteomes" id="UP000694844"/>
    </source>
</evidence>
<evidence type="ECO:0000256" key="3">
    <source>
        <dbReference type="ARBA" id="ARBA00022763"/>
    </source>
</evidence>
<dbReference type="InterPro" id="IPR027417">
    <property type="entry name" value="P-loop_NTPase"/>
</dbReference>
<dbReference type="GO" id="GO:0033065">
    <property type="term" value="C:Rad51C-XRCC3 complex"/>
    <property type="evidence" value="ECO:0007669"/>
    <property type="project" value="TreeGrafter"/>
</dbReference>
<proteinExistence type="predicted"/>
<dbReference type="PANTHER" id="PTHR46487:SF1">
    <property type="entry name" value="DNA REPAIR PROTEIN XRCC3"/>
    <property type="match status" value="1"/>
</dbReference>
<dbReference type="GO" id="GO:0090656">
    <property type="term" value="P:t-circle formation"/>
    <property type="evidence" value="ECO:0007669"/>
    <property type="project" value="TreeGrafter"/>
</dbReference>
<dbReference type="CDD" id="cd19491">
    <property type="entry name" value="XRCC3"/>
    <property type="match status" value="1"/>
</dbReference>
<dbReference type="OrthoDB" id="1861185at2759"/>
<keyword evidence="8" id="KW-1185">Reference proteome</keyword>
<dbReference type="GO" id="GO:0140664">
    <property type="term" value="F:ATP-dependent DNA damage sensor activity"/>
    <property type="evidence" value="ECO:0007669"/>
    <property type="project" value="InterPro"/>
</dbReference>
<dbReference type="InterPro" id="IPR047348">
    <property type="entry name" value="XRCC3-like_C"/>
</dbReference>
<dbReference type="AlphaFoldDB" id="A0A8B8DX95"/>
<dbReference type="PANTHER" id="PTHR46487">
    <property type="entry name" value="DNA REPAIR PROTEIN XRCC3"/>
    <property type="match status" value="1"/>
</dbReference>
<evidence type="ECO:0000256" key="4">
    <source>
        <dbReference type="ARBA" id="ARBA00022840"/>
    </source>
</evidence>
<dbReference type="InterPro" id="IPR016467">
    <property type="entry name" value="DNA_recomb/repair_RecA-like"/>
</dbReference>
<reference evidence="9" key="1">
    <citation type="submission" date="2025-08" db="UniProtKB">
        <authorList>
            <consortium name="RefSeq"/>
        </authorList>
    </citation>
    <scope>IDENTIFICATION</scope>
    <source>
        <tissue evidence="9">Whole sample</tissue>
    </source>
</reference>
<dbReference type="GO" id="GO:0045003">
    <property type="term" value="P:double-strand break repair via synthesis-dependent strand annealing"/>
    <property type="evidence" value="ECO:0007669"/>
    <property type="project" value="TreeGrafter"/>
</dbReference>
<evidence type="ECO:0000259" key="7">
    <source>
        <dbReference type="PROSITE" id="PS50162"/>
    </source>
</evidence>
<keyword evidence="6" id="KW-0539">Nucleus</keyword>
<dbReference type="GO" id="GO:0005657">
    <property type="term" value="C:replication fork"/>
    <property type="evidence" value="ECO:0007669"/>
    <property type="project" value="TreeGrafter"/>
</dbReference>
<keyword evidence="4" id="KW-0067">ATP-binding</keyword>
<protein>
    <submittedName>
        <fullName evidence="9">DNA repair protein XRCC3-like</fullName>
    </submittedName>
</protein>
<dbReference type="KEGG" id="cvn:111130117"/>
<dbReference type="Proteomes" id="UP000694844">
    <property type="component" value="Chromosome 4"/>
</dbReference>
<gene>
    <name evidence="9" type="primary">LOC111130117</name>
</gene>
<accession>A0A8B8DX95</accession>
<dbReference type="Pfam" id="PF08423">
    <property type="entry name" value="Rad51"/>
    <property type="match status" value="1"/>
</dbReference>
<sequence>MSTVEDLDINPRIKTSLKKVGLTTFGQILTLSIQDIQRLAKLSQGEVTGVKTAIAQQVVCHPNITALDIQRGTEKCPKDLKIVKLSTGCQQIDEALRGGILTQGITEISGESAAGKTQLCLQLCITVQLPREQGGLSGGAAYICTEDAFPSKRLGQMISFFKQRSAELQQVAFGDNIFIEHIPDLDALNSCIHQKLPHLLSSGSVKLVIIDSVAALFRCDYELKDMYRRSKHMASLAASLQQLSSKYCLPIVCVNQVTDSMMNTVKKTIPALGLAWSNQLTCRLSLSRTGREVDLPKRTLSGALIGGFSTSVRSLEVVFAPHLPNITLMYVIDQEGIKALT</sequence>
<dbReference type="GO" id="GO:0000400">
    <property type="term" value="F:four-way junction DNA binding"/>
    <property type="evidence" value="ECO:0007669"/>
    <property type="project" value="TreeGrafter"/>
</dbReference>
<dbReference type="InterPro" id="IPR020588">
    <property type="entry name" value="RecA_ATP-bd"/>
</dbReference>
<name>A0A8B8DX95_CRAVI</name>
<evidence type="ECO:0000256" key="2">
    <source>
        <dbReference type="ARBA" id="ARBA00022741"/>
    </source>
</evidence>
<dbReference type="SUPFAM" id="SSF52540">
    <property type="entry name" value="P-loop containing nucleoside triphosphate hydrolases"/>
    <property type="match status" value="1"/>
</dbReference>
<dbReference type="InterPro" id="IPR013632">
    <property type="entry name" value="Rad51_C"/>
</dbReference>
<dbReference type="RefSeq" id="XP_022332545.1">
    <property type="nucleotide sequence ID" value="XM_022476837.1"/>
</dbReference>
<dbReference type="GeneID" id="111130117"/>
<evidence type="ECO:0000256" key="6">
    <source>
        <dbReference type="ARBA" id="ARBA00023242"/>
    </source>
</evidence>
<evidence type="ECO:0000256" key="5">
    <source>
        <dbReference type="ARBA" id="ARBA00023204"/>
    </source>
</evidence>
<evidence type="ECO:0000256" key="1">
    <source>
        <dbReference type="ARBA" id="ARBA00004123"/>
    </source>
</evidence>
<keyword evidence="5" id="KW-0234">DNA repair</keyword>
<dbReference type="GO" id="GO:0000722">
    <property type="term" value="P:telomere maintenance via recombination"/>
    <property type="evidence" value="ECO:0007669"/>
    <property type="project" value="TreeGrafter"/>
</dbReference>
<evidence type="ECO:0000313" key="9">
    <source>
        <dbReference type="RefSeq" id="XP_022332545.1"/>
    </source>
</evidence>
<dbReference type="Gene3D" id="3.40.50.300">
    <property type="entry name" value="P-loop containing nucleotide triphosphate hydrolases"/>
    <property type="match status" value="1"/>
</dbReference>
<feature type="domain" description="RecA family profile 1" evidence="7">
    <location>
        <begin position="81"/>
        <end position="257"/>
    </location>
</feature>
<dbReference type="PIRSF" id="PIRSF005856">
    <property type="entry name" value="Rad51"/>
    <property type="match status" value="1"/>
</dbReference>
<dbReference type="GO" id="GO:0005524">
    <property type="term" value="F:ATP binding"/>
    <property type="evidence" value="ECO:0007669"/>
    <property type="project" value="UniProtKB-KW"/>
</dbReference>
<dbReference type="GO" id="GO:0071140">
    <property type="term" value="P:resolution of mitotic recombination intermediates"/>
    <property type="evidence" value="ECO:0007669"/>
    <property type="project" value="TreeGrafter"/>
</dbReference>
<comment type="subcellular location">
    <subcellularLocation>
        <location evidence="1">Nucleus</location>
    </subcellularLocation>
</comment>
<keyword evidence="3" id="KW-0227">DNA damage</keyword>
<dbReference type="PROSITE" id="PS50162">
    <property type="entry name" value="RECA_2"/>
    <property type="match status" value="1"/>
</dbReference>
<keyword evidence="2" id="KW-0547">Nucleotide-binding</keyword>